<name>A0A644Z6Y7_9ZZZZ</name>
<organism evidence="1">
    <name type="scientific">bioreactor metagenome</name>
    <dbReference type="NCBI Taxonomy" id="1076179"/>
    <lineage>
        <taxon>unclassified sequences</taxon>
        <taxon>metagenomes</taxon>
        <taxon>ecological metagenomes</taxon>
    </lineage>
</organism>
<gene>
    <name evidence="1" type="ORF">SDC9_83171</name>
</gene>
<dbReference type="AlphaFoldDB" id="A0A644Z6Y7"/>
<protein>
    <submittedName>
        <fullName evidence="1">Uncharacterized protein</fullName>
    </submittedName>
</protein>
<comment type="caution">
    <text evidence="1">The sequence shown here is derived from an EMBL/GenBank/DDBJ whole genome shotgun (WGS) entry which is preliminary data.</text>
</comment>
<sequence length="127" mass="14298">MVADMQPVTNLHAVPIDRERLALHAIMNHERNEFFRKLVGPIVVGAARDVQRQAEGFRIRAADQIRTRLRGGIRTVGRKRHGFAKLALFAKRAVNLVGGHLQKLYAGTESAAVFILRRQFPVLFCCV</sequence>
<dbReference type="EMBL" id="VSSQ01007651">
    <property type="protein sequence ID" value="MPM36572.1"/>
    <property type="molecule type" value="Genomic_DNA"/>
</dbReference>
<accession>A0A644Z6Y7</accession>
<proteinExistence type="predicted"/>
<evidence type="ECO:0000313" key="1">
    <source>
        <dbReference type="EMBL" id="MPM36572.1"/>
    </source>
</evidence>
<reference evidence="1" key="1">
    <citation type="submission" date="2019-08" db="EMBL/GenBank/DDBJ databases">
        <authorList>
            <person name="Kucharzyk K."/>
            <person name="Murdoch R.W."/>
            <person name="Higgins S."/>
            <person name="Loffler F."/>
        </authorList>
    </citation>
    <scope>NUCLEOTIDE SEQUENCE</scope>
</reference>